<evidence type="ECO:0000256" key="6">
    <source>
        <dbReference type="SAM" id="Phobius"/>
    </source>
</evidence>
<dbReference type="InterPro" id="IPR020846">
    <property type="entry name" value="MFS_dom"/>
</dbReference>
<dbReference type="PANTHER" id="PTHR23514:SF6">
    <property type="entry name" value="MAJOR FACILITATOR SUPERFAMILY (MFS) PROFILE DOMAIN-CONTAINING PROTEIN"/>
    <property type="match status" value="1"/>
</dbReference>
<dbReference type="VEuPathDB" id="FungiDB:YALI0_C20361g"/>
<dbReference type="GO" id="GO:0016020">
    <property type="term" value="C:membrane"/>
    <property type="evidence" value="ECO:0007669"/>
    <property type="project" value="UniProtKB-SubCell"/>
</dbReference>
<dbReference type="SUPFAM" id="SSF103473">
    <property type="entry name" value="MFS general substrate transporter"/>
    <property type="match status" value="1"/>
</dbReference>
<dbReference type="InterPro" id="IPR036259">
    <property type="entry name" value="MFS_trans_sf"/>
</dbReference>
<feature type="transmembrane region" description="Helical" evidence="6">
    <location>
        <begin position="517"/>
        <end position="541"/>
    </location>
</feature>
<evidence type="ECO:0000256" key="4">
    <source>
        <dbReference type="ARBA" id="ARBA00023136"/>
    </source>
</evidence>
<dbReference type="EMBL" id="CP017555">
    <property type="protein sequence ID" value="AOW03156.1"/>
    <property type="molecule type" value="Genomic_DNA"/>
</dbReference>
<proteinExistence type="predicted"/>
<dbReference type="FunFam" id="1.20.1250.20:FF:000286">
    <property type="entry name" value="MFS efflux transporter"/>
    <property type="match status" value="1"/>
</dbReference>
<dbReference type="PANTHER" id="PTHR23514">
    <property type="entry name" value="BYPASS OF STOP CODON PROTEIN 6"/>
    <property type="match status" value="1"/>
</dbReference>
<feature type="transmembrane region" description="Helical" evidence="6">
    <location>
        <begin position="270"/>
        <end position="289"/>
    </location>
</feature>
<dbReference type="FunFam" id="1.20.1250.20:FF:000308">
    <property type="entry name" value="MFS efflux transporter"/>
    <property type="match status" value="1"/>
</dbReference>
<feature type="transmembrane region" description="Helical" evidence="6">
    <location>
        <begin position="247"/>
        <end position="264"/>
    </location>
</feature>
<dbReference type="GeneID" id="2909879"/>
<name>A0A1D8NBZ9_YARLL</name>
<dbReference type="RefSeq" id="XP_502049.3">
    <property type="nucleotide sequence ID" value="XM_502049.3"/>
</dbReference>
<dbReference type="Proteomes" id="UP000182444">
    <property type="component" value="Chromosome 1C"/>
</dbReference>
<dbReference type="VEuPathDB" id="FungiDB:YALI1_C28456g"/>
<comment type="subcellular location">
    <subcellularLocation>
        <location evidence="1">Membrane</location>
        <topology evidence="1">Multi-pass membrane protein</topology>
    </subcellularLocation>
</comment>
<evidence type="ECO:0000256" key="2">
    <source>
        <dbReference type="ARBA" id="ARBA00022692"/>
    </source>
</evidence>
<dbReference type="Gene3D" id="1.20.1250.20">
    <property type="entry name" value="MFS general substrate transporter like domains"/>
    <property type="match status" value="2"/>
</dbReference>
<sequence>MAVRLHNCASYLQLQMWVSSLTNRSKSEIIHREQPSTCYFFSQRFQKRHKILIYDNKPFFALFSILSACLSSWLELEVGIKNMYSMHDALDFLHLLNFSAIMNPIELERIERRESQSPAVRIDSKEQFAKKTQVEVVFTDDSDRPDSFEITSERETNRETETEPESTTQKLMSIRNPSKNIYRLLAACLFGFQLGFSDGAPGALLPHIESWYNIGYAVVSIIWLGNSLGFITVALGSYWINEKVGRYLMLTLSPVFILAMTTIISPAPPYPLVVIAYYIGGLGVAAGLAQQNIFVSSMDKGHTYLGFLHGAYGAGATVAPLIATAMISANVQWSFFFLILVGLSCCSTMCIGWSWIGYKQDMAGFEGEEGDAAVAAPVEGEESLVRLSLRNKVTWLLALFTMAYQGTEVAIGGWVVTYLIDYRGGNPDQVGYVAAGFWAGLTLGRFVLVAPCQRWGPKRSVVILTIFLIVLIILTWLIPSIIGAAVCVSFAGFVMGPSYPLLITVATVLVPRKIQVISITVMTAFGSTGGALFPFFVGITAQSRGSFVVYPFCLALCGLMMATWLPLPRTYQRGTHGQ</sequence>
<evidence type="ECO:0000313" key="8">
    <source>
        <dbReference type="EMBL" id="AOW03156.1"/>
    </source>
</evidence>
<feature type="transmembrane region" description="Helical" evidence="6">
    <location>
        <begin position="216"/>
        <end position="240"/>
    </location>
</feature>
<evidence type="ECO:0000313" key="9">
    <source>
        <dbReference type="Proteomes" id="UP000182444"/>
    </source>
</evidence>
<feature type="transmembrane region" description="Helical" evidence="6">
    <location>
        <begin position="180"/>
        <end position="196"/>
    </location>
</feature>
<evidence type="ECO:0000256" key="3">
    <source>
        <dbReference type="ARBA" id="ARBA00022989"/>
    </source>
</evidence>
<feature type="domain" description="Major facilitator superfamily (MFS) profile" evidence="7">
    <location>
        <begin position="183"/>
        <end position="569"/>
    </location>
</feature>
<feature type="transmembrane region" description="Helical" evidence="6">
    <location>
        <begin position="310"/>
        <end position="329"/>
    </location>
</feature>
<keyword evidence="3 6" id="KW-1133">Transmembrane helix</keyword>
<dbReference type="eggNOG" id="ENOG502QSZ7">
    <property type="taxonomic scope" value="Eukaryota"/>
</dbReference>
<gene>
    <name evidence="8" type="ORF">YALI1_C28456g</name>
</gene>
<feature type="region of interest" description="Disordered" evidence="5">
    <location>
        <begin position="142"/>
        <end position="167"/>
    </location>
</feature>
<feature type="transmembrane region" description="Helical" evidence="6">
    <location>
        <begin position="461"/>
        <end position="482"/>
    </location>
</feature>
<evidence type="ECO:0000256" key="5">
    <source>
        <dbReference type="SAM" id="MobiDB-lite"/>
    </source>
</evidence>
<protein>
    <recommendedName>
        <fullName evidence="7">Major facilitator superfamily (MFS) profile domain-containing protein</fullName>
    </recommendedName>
</protein>
<feature type="transmembrane region" description="Helical" evidence="6">
    <location>
        <begin position="488"/>
        <end position="510"/>
    </location>
</feature>
<dbReference type="AlphaFoldDB" id="A0A1D8NBZ9"/>
<feature type="transmembrane region" description="Helical" evidence="6">
    <location>
        <begin position="432"/>
        <end position="449"/>
    </location>
</feature>
<feature type="compositionally biased region" description="Basic and acidic residues" evidence="5">
    <location>
        <begin position="142"/>
        <end position="161"/>
    </location>
</feature>
<organism evidence="8 9">
    <name type="scientific">Yarrowia lipolytica</name>
    <name type="common">Candida lipolytica</name>
    <dbReference type="NCBI Taxonomy" id="4952"/>
    <lineage>
        <taxon>Eukaryota</taxon>
        <taxon>Fungi</taxon>
        <taxon>Dikarya</taxon>
        <taxon>Ascomycota</taxon>
        <taxon>Saccharomycotina</taxon>
        <taxon>Dipodascomycetes</taxon>
        <taxon>Dipodascales</taxon>
        <taxon>Dipodascales incertae sedis</taxon>
        <taxon>Yarrowia</taxon>
    </lineage>
</organism>
<dbReference type="InterPro" id="IPR011701">
    <property type="entry name" value="MFS"/>
</dbReference>
<feature type="transmembrane region" description="Helical" evidence="6">
    <location>
        <begin position="547"/>
        <end position="567"/>
    </location>
</feature>
<feature type="transmembrane region" description="Helical" evidence="6">
    <location>
        <begin position="395"/>
        <end position="420"/>
    </location>
</feature>
<dbReference type="PROSITE" id="PS50850">
    <property type="entry name" value="MFS"/>
    <property type="match status" value="1"/>
</dbReference>
<keyword evidence="4 6" id="KW-0472">Membrane</keyword>
<reference evidence="8 9" key="1">
    <citation type="journal article" date="2016" name="PLoS ONE">
        <title>Sequence Assembly of Yarrowia lipolytica Strain W29/CLIB89 Shows Transposable Element Diversity.</title>
        <authorList>
            <person name="Magnan C."/>
            <person name="Yu J."/>
            <person name="Chang I."/>
            <person name="Jahn E."/>
            <person name="Kanomata Y."/>
            <person name="Wu J."/>
            <person name="Zeller M."/>
            <person name="Oakes M."/>
            <person name="Baldi P."/>
            <person name="Sandmeyer S."/>
        </authorList>
    </citation>
    <scope>NUCLEOTIDE SEQUENCE [LARGE SCALE GENOMIC DNA]</scope>
    <source>
        <strain evidence="9">CLIB89(W29)</strain>
    </source>
</reference>
<dbReference type="KEGG" id="yli:2909879"/>
<accession>A0A1D8NBZ9</accession>
<dbReference type="Pfam" id="PF07690">
    <property type="entry name" value="MFS_1"/>
    <property type="match status" value="1"/>
</dbReference>
<keyword evidence="2 6" id="KW-0812">Transmembrane</keyword>
<feature type="transmembrane region" description="Helical" evidence="6">
    <location>
        <begin position="335"/>
        <end position="356"/>
    </location>
</feature>
<dbReference type="InterPro" id="IPR051788">
    <property type="entry name" value="MFS_Transporter"/>
</dbReference>
<dbReference type="GO" id="GO:0022857">
    <property type="term" value="F:transmembrane transporter activity"/>
    <property type="evidence" value="ECO:0007669"/>
    <property type="project" value="InterPro"/>
</dbReference>
<evidence type="ECO:0000259" key="7">
    <source>
        <dbReference type="PROSITE" id="PS50850"/>
    </source>
</evidence>
<evidence type="ECO:0000256" key="1">
    <source>
        <dbReference type="ARBA" id="ARBA00004141"/>
    </source>
</evidence>